<evidence type="ECO:0000313" key="1">
    <source>
        <dbReference type="EMBL" id="SFC00313.1"/>
    </source>
</evidence>
<protein>
    <submittedName>
        <fullName evidence="1">Uncharacterized protein</fullName>
    </submittedName>
</protein>
<keyword evidence="2" id="KW-1185">Reference proteome</keyword>
<dbReference type="OrthoDB" id="205286at2157"/>
<dbReference type="Pfam" id="PF20127">
    <property type="entry name" value="DUF6517"/>
    <property type="match status" value="1"/>
</dbReference>
<dbReference type="PROSITE" id="PS51257">
    <property type="entry name" value="PROKAR_LIPOPROTEIN"/>
    <property type="match status" value="1"/>
</dbReference>
<gene>
    <name evidence="1" type="ORF">SAMN05444422_103445</name>
</gene>
<dbReference type="RefSeq" id="WP_089787133.1">
    <property type="nucleotide sequence ID" value="NZ_FOKW01000003.1"/>
</dbReference>
<proteinExistence type="predicted"/>
<accession>A0A1I1FTB9</accession>
<organism evidence="1 2">
    <name type="scientific">Natronobacterium haloterrestre</name>
    <name type="common">Halobiforma haloterrestris</name>
    <dbReference type="NCBI Taxonomy" id="148448"/>
    <lineage>
        <taxon>Archaea</taxon>
        <taxon>Methanobacteriati</taxon>
        <taxon>Methanobacteriota</taxon>
        <taxon>Stenosarchaea group</taxon>
        <taxon>Halobacteria</taxon>
        <taxon>Halobacteriales</taxon>
        <taxon>Natrialbaceae</taxon>
        <taxon>Natronobacterium</taxon>
    </lineage>
</organism>
<dbReference type="AlphaFoldDB" id="A0A1I1FTB9"/>
<evidence type="ECO:0000313" key="2">
    <source>
        <dbReference type="Proteomes" id="UP000199161"/>
    </source>
</evidence>
<reference evidence="2" key="1">
    <citation type="submission" date="2016-10" db="EMBL/GenBank/DDBJ databases">
        <authorList>
            <person name="Varghese N."/>
            <person name="Submissions S."/>
        </authorList>
    </citation>
    <scope>NUCLEOTIDE SEQUENCE [LARGE SCALE GENOMIC DNA]</scope>
    <source>
        <strain evidence="2">DSM 13078</strain>
    </source>
</reference>
<dbReference type="EMBL" id="FOKW01000003">
    <property type="protein sequence ID" value="SFC00313.1"/>
    <property type="molecule type" value="Genomic_DNA"/>
</dbReference>
<dbReference type="Proteomes" id="UP000199161">
    <property type="component" value="Unassembled WGS sequence"/>
</dbReference>
<name>A0A1I1FTB9_NATHA</name>
<sequence length="239" mass="25335">MHRRQFVAALASGGVVASAGCLGDLLEEVTTVSASPAIVPESVATEVGYDYRGTEESVRTESVAGETVEVTNYASEYVRTIDLPLDPFGGGEDDGEDDGNTDGVEAGVFGLLTTPEVSVAGENFNPVGDMNRAEIAERVQDRYGELEVGDDPVGRRSVPVLGDTTTVETFEGEATIQEVTIDVVVDVARPDRGGDHLVVVGVYPDETGFDREAEAERIDTLIEAIEHGDGVEVNLEESD</sequence>
<dbReference type="InterPro" id="IPR045396">
    <property type="entry name" value="DUF6517"/>
</dbReference>